<dbReference type="Proteomes" id="UP001165122">
    <property type="component" value="Unassembled WGS sequence"/>
</dbReference>
<organism evidence="2 3">
    <name type="scientific">Triparma laevis f. longispina</name>
    <dbReference type="NCBI Taxonomy" id="1714387"/>
    <lineage>
        <taxon>Eukaryota</taxon>
        <taxon>Sar</taxon>
        <taxon>Stramenopiles</taxon>
        <taxon>Ochrophyta</taxon>
        <taxon>Bolidophyceae</taxon>
        <taxon>Parmales</taxon>
        <taxon>Triparmaceae</taxon>
        <taxon>Triparma</taxon>
    </lineage>
</organism>
<dbReference type="AlphaFoldDB" id="A0A9W7FBU6"/>
<proteinExistence type="predicted"/>
<gene>
    <name evidence="2" type="ORF">TrLO_g2052</name>
</gene>
<evidence type="ECO:0000313" key="2">
    <source>
        <dbReference type="EMBL" id="GMI09286.1"/>
    </source>
</evidence>
<evidence type="ECO:0008006" key="4">
    <source>
        <dbReference type="Google" id="ProtNLM"/>
    </source>
</evidence>
<evidence type="ECO:0000313" key="3">
    <source>
        <dbReference type="Proteomes" id="UP001165122"/>
    </source>
</evidence>
<reference evidence="3" key="1">
    <citation type="journal article" date="2023" name="Commun. Biol.">
        <title>Genome analysis of Parmales, the sister group of diatoms, reveals the evolutionary specialization of diatoms from phago-mixotrophs to photoautotrophs.</title>
        <authorList>
            <person name="Ban H."/>
            <person name="Sato S."/>
            <person name="Yoshikawa S."/>
            <person name="Yamada K."/>
            <person name="Nakamura Y."/>
            <person name="Ichinomiya M."/>
            <person name="Sato N."/>
            <person name="Blanc-Mathieu R."/>
            <person name="Endo H."/>
            <person name="Kuwata A."/>
            <person name="Ogata H."/>
        </authorList>
    </citation>
    <scope>NUCLEOTIDE SEQUENCE [LARGE SCALE GENOMIC DNA]</scope>
    <source>
        <strain evidence="3">NIES 3700</strain>
    </source>
</reference>
<evidence type="ECO:0000256" key="1">
    <source>
        <dbReference type="SAM" id="MobiDB-lite"/>
    </source>
</evidence>
<dbReference type="SUPFAM" id="SSF64268">
    <property type="entry name" value="PX domain"/>
    <property type="match status" value="1"/>
</dbReference>
<keyword evidence="3" id="KW-1185">Reference proteome</keyword>
<name>A0A9W7FBU6_9STRA</name>
<dbReference type="EMBL" id="BRXW01000135">
    <property type="protein sequence ID" value="GMI09286.1"/>
    <property type="molecule type" value="Genomic_DNA"/>
</dbReference>
<accession>A0A9W7FBU6</accession>
<dbReference type="Gene3D" id="3.30.1520.10">
    <property type="entry name" value="Phox-like domain"/>
    <property type="match status" value="1"/>
</dbReference>
<dbReference type="InterPro" id="IPR036871">
    <property type="entry name" value="PX_dom_sf"/>
</dbReference>
<dbReference type="GO" id="GO:0035091">
    <property type="term" value="F:phosphatidylinositol binding"/>
    <property type="evidence" value="ECO:0007669"/>
    <property type="project" value="InterPro"/>
</dbReference>
<comment type="caution">
    <text evidence="2">The sequence shown here is derived from an EMBL/GenBank/DDBJ whole genome shotgun (WGS) entry which is preliminary data.</text>
</comment>
<sequence length="110" mass="12155">MKITAQITSTTRSGSHGVYIVTSEVSSFSQSGQIQGFITRKRFGDFLSLHKRFGKSKGMTWNFTRIASSTGVSTMKQRKTNSSKVSNVPSAPPPQYHQQHHKTIQSANPP</sequence>
<protein>
    <recommendedName>
        <fullName evidence="4">PX domain-containing protein</fullName>
    </recommendedName>
</protein>
<feature type="region of interest" description="Disordered" evidence="1">
    <location>
        <begin position="71"/>
        <end position="110"/>
    </location>
</feature>